<protein>
    <recommendedName>
        <fullName evidence="6">ABC-2 type transporter transmembrane domain-containing protein</fullName>
    </recommendedName>
</protein>
<evidence type="ECO:0000313" key="7">
    <source>
        <dbReference type="EMBL" id="KIX11295.1"/>
    </source>
</evidence>
<evidence type="ECO:0000256" key="5">
    <source>
        <dbReference type="SAM" id="Phobius"/>
    </source>
</evidence>
<feature type="transmembrane region" description="Helical" evidence="5">
    <location>
        <begin position="80"/>
        <end position="99"/>
    </location>
</feature>
<keyword evidence="3 5" id="KW-1133">Transmembrane helix</keyword>
<dbReference type="InParanoid" id="A0A0D2JP84"/>
<feature type="transmembrane region" description="Helical" evidence="5">
    <location>
        <begin position="182"/>
        <end position="201"/>
    </location>
</feature>
<dbReference type="GO" id="GO:0016020">
    <property type="term" value="C:membrane"/>
    <property type="evidence" value="ECO:0007669"/>
    <property type="project" value="UniProtKB-SubCell"/>
</dbReference>
<dbReference type="GO" id="GO:0140359">
    <property type="term" value="F:ABC-type transporter activity"/>
    <property type="evidence" value="ECO:0007669"/>
    <property type="project" value="InterPro"/>
</dbReference>
<dbReference type="Proteomes" id="UP000032233">
    <property type="component" value="Unassembled WGS sequence"/>
</dbReference>
<feature type="non-terminal residue" evidence="7">
    <location>
        <position position="1"/>
    </location>
</feature>
<comment type="caution">
    <text evidence="7">The sequence shown here is derived from an EMBL/GenBank/DDBJ whole genome shotgun (WGS) entry which is preliminary data.</text>
</comment>
<dbReference type="OrthoDB" id="5243783at2"/>
<feature type="domain" description="ABC-2 type transporter transmembrane" evidence="6">
    <location>
        <begin position="79"/>
        <end position="253"/>
    </location>
</feature>
<feature type="transmembrane region" description="Helical" evidence="5">
    <location>
        <begin position="237"/>
        <end position="256"/>
    </location>
</feature>
<reference evidence="7 8" key="1">
    <citation type="submission" date="2013-11" db="EMBL/GenBank/DDBJ databases">
        <title>Metagenomic analysis of a methanogenic consortium involved in long chain n-alkane degradation.</title>
        <authorList>
            <person name="Davidova I.A."/>
            <person name="Callaghan A.V."/>
            <person name="Wawrik B."/>
            <person name="Pruitt S."/>
            <person name="Marks C."/>
            <person name="Duncan K.E."/>
            <person name="Suflita J.M."/>
        </authorList>
    </citation>
    <scope>NUCLEOTIDE SEQUENCE [LARGE SCALE GENOMIC DNA]</scope>
    <source>
        <strain evidence="7 8">SPR</strain>
    </source>
</reference>
<feature type="transmembrane region" description="Helical" evidence="5">
    <location>
        <begin position="120"/>
        <end position="142"/>
    </location>
</feature>
<evidence type="ECO:0000256" key="1">
    <source>
        <dbReference type="ARBA" id="ARBA00004141"/>
    </source>
</evidence>
<evidence type="ECO:0000256" key="3">
    <source>
        <dbReference type="ARBA" id="ARBA00022989"/>
    </source>
</evidence>
<dbReference type="InterPro" id="IPR013525">
    <property type="entry name" value="ABC2_TM"/>
</dbReference>
<comment type="subcellular location">
    <subcellularLocation>
        <location evidence="1">Membrane</location>
        <topology evidence="1">Multi-pass membrane protein</topology>
    </subcellularLocation>
</comment>
<proteinExistence type="predicted"/>
<sequence>FPSDFIAGVAAGKDDLTVTVYSQAGIGEEIQTAMKSFVREAAYQIAGRELPVGMPDEDTIVLGDDRMGDQVTMQERMRPLLLFMVLLMETFSMASLVSTEVLQRTVTAVLVTPAKVGDFLAAKTIFGTLMSLSQALIILVFIGGVTSANWSLILTVLVMGAIMFTGIALFVGAAGKDFMGQLFYAMLFTIPLLIPAISVMFPGSAAPWVKALPSYPIIKVLVDTTAYGGTWGDAWGSLAYAALWLVVLYFAGLFALKRKVETL</sequence>
<keyword evidence="4 5" id="KW-0472">Membrane</keyword>
<evidence type="ECO:0000313" key="8">
    <source>
        <dbReference type="Proteomes" id="UP000032233"/>
    </source>
</evidence>
<evidence type="ECO:0000256" key="4">
    <source>
        <dbReference type="ARBA" id="ARBA00023136"/>
    </source>
</evidence>
<feature type="transmembrane region" description="Helical" evidence="5">
    <location>
        <begin position="148"/>
        <end position="170"/>
    </location>
</feature>
<name>A0A0D2JP84_9BACT</name>
<dbReference type="Pfam" id="PF12698">
    <property type="entry name" value="ABC2_membrane_3"/>
    <property type="match status" value="1"/>
</dbReference>
<gene>
    <name evidence="7" type="ORF">X474_25090</name>
</gene>
<dbReference type="AlphaFoldDB" id="A0A0D2JP84"/>
<evidence type="ECO:0000259" key="6">
    <source>
        <dbReference type="Pfam" id="PF12698"/>
    </source>
</evidence>
<keyword evidence="8" id="KW-1185">Reference proteome</keyword>
<dbReference type="STRING" id="1429043.X474_25090"/>
<organism evidence="7 8">
    <name type="scientific">Dethiosulfatarculus sandiegensis</name>
    <dbReference type="NCBI Taxonomy" id="1429043"/>
    <lineage>
        <taxon>Bacteria</taxon>
        <taxon>Pseudomonadati</taxon>
        <taxon>Thermodesulfobacteriota</taxon>
        <taxon>Desulfarculia</taxon>
        <taxon>Desulfarculales</taxon>
        <taxon>Desulfarculaceae</taxon>
        <taxon>Dethiosulfatarculus</taxon>
    </lineage>
</organism>
<keyword evidence="2 5" id="KW-0812">Transmembrane</keyword>
<evidence type="ECO:0000256" key="2">
    <source>
        <dbReference type="ARBA" id="ARBA00022692"/>
    </source>
</evidence>
<accession>A0A0D2JP84</accession>
<dbReference type="EMBL" id="AZAC01000058">
    <property type="protein sequence ID" value="KIX11295.1"/>
    <property type="molecule type" value="Genomic_DNA"/>
</dbReference>